<dbReference type="SUPFAM" id="SSF158472">
    <property type="entry name" value="HAMP domain-like"/>
    <property type="match status" value="1"/>
</dbReference>
<protein>
    <recommendedName>
        <fullName evidence="3">histidine kinase</fullName>
        <ecNumber evidence="3">2.7.13.3</ecNumber>
    </recommendedName>
</protein>
<dbReference type="CDD" id="cd00075">
    <property type="entry name" value="HATPase"/>
    <property type="match status" value="1"/>
</dbReference>
<keyword evidence="7 13" id="KW-0418">Kinase</keyword>
<dbReference type="PRINTS" id="PR00344">
    <property type="entry name" value="BCTRLSENSOR"/>
</dbReference>
<evidence type="ECO:0000256" key="2">
    <source>
        <dbReference type="ARBA" id="ARBA00004236"/>
    </source>
</evidence>
<dbReference type="Pfam" id="PF00672">
    <property type="entry name" value="HAMP"/>
    <property type="match status" value="1"/>
</dbReference>
<evidence type="ECO:0000313" key="14">
    <source>
        <dbReference type="Proteomes" id="UP000621266"/>
    </source>
</evidence>
<dbReference type="InterPro" id="IPR004358">
    <property type="entry name" value="Sig_transdc_His_kin-like_C"/>
</dbReference>
<dbReference type="PANTHER" id="PTHR45436">
    <property type="entry name" value="SENSOR HISTIDINE KINASE YKOH"/>
    <property type="match status" value="1"/>
</dbReference>
<dbReference type="PROSITE" id="PS50109">
    <property type="entry name" value="HIS_KIN"/>
    <property type="match status" value="1"/>
</dbReference>
<dbReference type="InterPro" id="IPR036097">
    <property type="entry name" value="HisK_dim/P_sf"/>
</dbReference>
<dbReference type="InterPro" id="IPR036890">
    <property type="entry name" value="HATPase_C_sf"/>
</dbReference>
<dbReference type="PROSITE" id="PS50885">
    <property type="entry name" value="HAMP"/>
    <property type="match status" value="1"/>
</dbReference>
<keyword evidence="10" id="KW-0472">Membrane</keyword>
<keyword evidence="6" id="KW-0812">Transmembrane</keyword>
<dbReference type="InterPro" id="IPR050428">
    <property type="entry name" value="TCS_sensor_his_kinase"/>
</dbReference>
<comment type="catalytic activity">
    <reaction evidence="1">
        <text>ATP + protein L-histidine = ADP + protein N-phospho-L-histidine.</text>
        <dbReference type="EC" id="2.7.13.3"/>
    </reaction>
</comment>
<feature type="domain" description="Histidine kinase" evidence="11">
    <location>
        <begin position="231"/>
        <end position="453"/>
    </location>
</feature>
<evidence type="ECO:0000256" key="5">
    <source>
        <dbReference type="ARBA" id="ARBA00022679"/>
    </source>
</evidence>
<evidence type="ECO:0000256" key="3">
    <source>
        <dbReference type="ARBA" id="ARBA00012438"/>
    </source>
</evidence>
<keyword evidence="4" id="KW-0597">Phosphoprotein</keyword>
<dbReference type="Pfam" id="PF00512">
    <property type="entry name" value="HisKA"/>
    <property type="match status" value="1"/>
</dbReference>
<dbReference type="Gene3D" id="3.30.565.10">
    <property type="entry name" value="Histidine kinase-like ATPase, C-terminal domain"/>
    <property type="match status" value="1"/>
</dbReference>
<reference evidence="13 14" key="1">
    <citation type="submission" date="2019-10" db="EMBL/GenBank/DDBJ databases">
        <title>Streptomyces tenebrisbrunneis sp.nov., an endogenous actinomycete isolated from of Lycium ruthenicum.</title>
        <authorList>
            <person name="Ma L."/>
        </authorList>
    </citation>
    <scope>NUCLEOTIDE SEQUENCE [LARGE SCALE GENOMIC DNA]</scope>
    <source>
        <strain evidence="13 14">TRM 66187</strain>
    </source>
</reference>
<dbReference type="InterPro" id="IPR005467">
    <property type="entry name" value="His_kinase_dom"/>
</dbReference>
<keyword evidence="5" id="KW-0808">Transferase</keyword>
<dbReference type="InterPro" id="IPR003594">
    <property type="entry name" value="HATPase_dom"/>
</dbReference>
<feature type="domain" description="HAMP" evidence="12">
    <location>
        <begin position="160"/>
        <end position="216"/>
    </location>
</feature>
<organism evidence="13 14">
    <name type="scientific">Streptomyces lycii</name>
    <dbReference type="NCBI Taxonomy" id="2654337"/>
    <lineage>
        <taxon>Bacteria</taxon>
        <taxon>Bacillati</taxon>
        <taxon>Actinomycetota</taxon>
        <taxon>Actinomycetes</taxon>
        <taxon>Kitasatosporales</taxon>
        <taxon>Streptomycetaceae</taxon>
        <taxon>Streptomyces</taxon>
    </lineage>
</organism>
<proteinExistence type="predicted"/>
<sequence length="474" mass="48708">MIIYLEEGVDSRLLASRAGLADAGLTTGKIEELGKLAALQHAISPGAGQLTGHVERFVLVSSEGTALSFGPDAPSDTQRALAAAAGDPVALAAAAEPRAVSAEGVPYRVTAVRLEDGPCVLIASSTAAVHHAVQRVVKLDLAVGSVLLLALAAATLGGSRRRLRPLEDMVAAASAVAEGDLDLSRRVTARGRPAAEVEQLRLALNAMLQQLETAFRTREQAAGQLRRFVADASHELRTPLSSILGYLELYDKGMLRDEDSEARALRRMRAEAARMAKLVDELLVLARLDQHPLDRPEPLDLAVLARDGAADLRAQQPERPVRVEAPEAVTLLGDESALRKVVANLLSNVRTHTPPTAPVTVSVSAGAGGSGTAVLTVADSGPGVRPEDTERVFDRFYRAGGGPGEDAGPATGGGSGLGLSIVRAVVEAHGGTVGVTAAPGRGLTVTVALPVGGAAGRAPEGPGGIRAVTGPVPG</sequence>
<name>A0ABQ7FPC8_9ACTN</name>
<dbReference type="SMART" id="SM00388">
    <property type="entry name" value="HisKA"/>
    <property type="match status" value="1"/>
</dbReference>
<keyword evidence="8" id="KW-1133">Transmembrane helix</keyword>
<evidence type="ECO:0000256" key="1">
    <source>
        <dbReference type="ARBA" id="ARBA00000085"/>
    </source>
</evidence>
<dbReference type="InterPro" id="IPR003660">
    <property type="entry name" value="HAMP_dom"/>
</dbReference>
<dbReference type="CDD" id="cd00082">
    <property type="entry name" value="HisKA"/>
    <property type="match status" value="1"/>
</dbReference>
<evidence type="ECO:0000256" key="4">
    <source>
        <dbReference type="ARBA" id="ARBA00022553"/>
    </source>
</evidence>
<evidence type="ECO:0000259" key="12">
    <source>
        <dbReference type="PROSITE" id="PS50885"/>
    </source>
</evidence>
<evidence type="ECO:0000256" key="7">
    <source>
        <dbReference type="ARBA" id="ARBA00022777"/>
    </source>
</evidence>
<comment type="caution">
    <text evidence="13">The sequence shown here is derived from an EMBL/GenBank/DDBJ whole genome shotgun (WGS) entry which is preliminary data.</text>
</comment>
<dbReference type="Gene3D" id="6.10.340.10">
    <property type="match status" value="1"/>
</dbReference>
<accession>A0ABQ7FPC8</accession>
<dbReference type="SUPFAM" id="SSF47384">
    <property type="entry name" value="Homodimeric domain of signal transducing histidine kinase"/>
    <property type="match status" value="1"/>
</dbReference>
<evidence type="ECO:0000256" key="6">
    <source>
        <dbReference type="ARBA" id="ARBA00022692"/>
    </source>
</evidence>
<evidence type="ECO:0000256" key="10">
    <source>
        <dbReference type="ARBA" id="ARBA00023136"/>
    </source>
</evidence>
<evidence type="ECO:0000256" key="8">
    <source>
        <dbReference type="ARBA" id="ARBA00022989"/>
    </source>
</evidence>
<dbReference type="GO" id="GO:0016301">
    <property type="term" value="F:kinase activity"/>
    <property type="evidence" value="ECO:0007669"/>
    <property type="project" value="UniProtKB-KW"/>
</dbReference>
<dbReference type="SMART" id="SM00387">
    <property type="entry name" value="HATPase_c"/>
    <property type="match status" value="1"/>
</dbReference>
<dbReference type="Pfam" id="PF02518">
    <property type="entry name" value="HATPase_c"/>
    <property type="match status" value="1"/>
</dbReference>
<dbReference type="SUPFAM" id="SSF55874">
    <property type="entry name" value="ATPase domain of HSP90 chaperone/DNA topoisomerase II/histidine kinase"/>
    <property type="match status" value="1"/>
</dbReference>
<comment type="subcellular location">
    <subcellularLocation>
        <location evidence="2">Cell membrane</location>
    </subcellularLocation>
</comment>
<keyword evidence="9" id="KW-0902">Two-component regulatory system</keyword>
<evidence type="ECO:0000256" key="9">
    <source>
        <dbReference type="ARBA" id="ARBA00023012"/>
    </source>
</evidence>
<dbReference type="SMART" id="SM00304">
    <property type="entry name" value="HAMP"/>
    <property type="match status" value="1"/>
</dbReference>
<dbReference type="EMBL" id="WHPN01000103">
    <property type="protein sequence ID" value="KAF4410249.1"/>
    <property type="molecule type" value="Genomic_DNA"/>
</dbReference>
<dbReference type="Proteomes" id="UP000621266">
    <property type="component" value="Unassembled WGS sequence"/>
</dbReference>
<dbReference type="CDD" id="cd06225">
    <property type="entry name" value="HAMP"/>
    <property type="match status" value="1"/>
</dbReference>
<dbReference type="Gene3D" id="1.10.287.130">
    <property type="match status" value="1"/>
</dbReference>
<evidence type="ECO:0000259" key="11">
    <source>
        <dbReference type="PROSITE" id="PS50109"/>
    </source>
</evidence>
<dbReference type="PANTHER" id="PTHR45436:SF5">
    <property type="entry name" value="SENSOR HISTIDINE KINASE TRCS"/>
    <property type="match status" value="1"/>
</dbReference>
<evidence type="ECO:0000313" key="13">
    <source>
        <dbReference type="EMBL" id="KAF4410249.1"/>
    </source>
</evidence>
<dbReference type="InterPro" id="IPR003661">
    <property type="entry name" value="HisK_dim/P_dom"/>
</dbReference>
<gene>
    <name evidence="13" type="ORF">GCU69_04900</name>
</gene>
<dbReference type="EC" id="2.7.13.3" evidence="3"/>
<keyword evidence="14" id="KW-1185">Reference proteome</keyword>